<proteinExistence type="predicted"/>
<evidence type="ECO:0000313" key="2">
    <source>
        <dbReference type="Proteomes" id="UP000562124"/>
    </source>
</evidence>
<accession>A0A7Y0QIL4</accession>
<comment type="caution">
    <text evidence="1">The sequence shown here is derived from an EMBL/GenBank/DDBJ whole genome shotgun (WGS) entry which is preliminary data.</text>
</comment>
<organism evidence="1 2">
    <name type="scientific">Cellulomonas fimi</name>
    <dbReference type="NCBI Taxonomy" id="1708"/>
    <lineage>
        <taxon>Bacteria</taxon>
        <taxon>Bacillati</taxon>
        <taxon>Actinomycetota</taxon>
        <taxon>Actinomycetes</taxon>
        <taxon>Micrococcales</taxon>
        <taxon>Cellulomonadaceae</taxon>
        <taxon>Cellulomonas</taxon>
    </lineage>
</organism>
<dbReference type="EMBL" id="JABCJJ010000021">
    <property type="protein sequence ID" value="NMR20999.1"/>
    <property type="molecule type" value="Genomic_DNA"/>
</dbReference>
<dbReference type="Proteomes" id="UP000562124">
    <property type="component" value="Unassembled WGS sequence"/>
</dbReference>
<reference evidence="1 2" key="1">
    <citation type="submission" date="2020-04" db="EMBL/GenBank/DDBJ databases">
        <title>Sequencing and Assembly of C. fimi.</title>
        <authorList>
            <person name="Ramsey A.R."/>
        </authorList>
    </citation>
    <scope>NUCLEOTIDE SEQUENCE [LARGE SCALE GENOMIC DNA]</scope>
    <source>
        <strain evidence="1 2">SB</strain>
    </source>
</reference>
<sequence length="54" mass="6195">MTEHQANDEQNDFQHLPEPIRLDQMIATQEVDPAPDPRMGRDTDTEFMLRNAGA</sequence>
<keyword evidence="2" id="KW-1185">Reference proteome</keyword>
<dbReference type="RefSeq" id="WP_169325377.1">
    <property type="nucleotide sequence ID" value="NZ_JABCJJ010000021.1"/>
</dbReference>
<protein>
    <submittedName>
        <fullName evidence="1">Heme biosynthesis protein HemY</fullName>
    </submittedName>
</protein>
<evidence type="ECO:0000313" key="1">
    <source>
        <dbReference type="EMBL" id="NMR20999.1"/>
    </source>
</evidence>
<name>A0A7Y0QIL4_CELFI</name>
<gene>
    <name evidence="1" type="ORF">HIR71_12350</name>
</gene>
<dbReference type="AlphaFoldDB" id="A0A7Y0QIL4"/>